<sequence>VGVLRSVLDAAAESRAVGRLADAGRVLLAGHSRGAKLSSLAALADDRVQGLCLLDPVDNTRWTEGRPGFPSACEAMHRTSVARPLPVAIVGAGAGGECAPGQANYLAFFAAAEGPAWLAVLPAAGHAQFLDRAGGRV</sequence>
<accession>A0ABN9TV10</accession>
<feature type="non-terminal residue" evidence="1">
    <location>
        <position position="137"/>
    </location>
</feature>
<gene>
    <name evidence="1" type="ORF">PCOR1329_LOCUS42614</name>
</gene>
<comment type="caution">
    <text evidence="1">The sequence shown here is derived from an EMBL/GenBank/DDBJ whole genome shotgun (WGS) entry which is preliminary data.</text>
</comment>
<organism evidence="1 2">
    <name type="scientific">Prorocentrum cordatum</name>
    <dbReference type="NCBI Taxonomy" id="2364126"/>
    <lineage>
        <taxon>Eukaryota</taxon>
        <taxon>Sar</taxon>
        <taxon>Alveolata</taxon>
        <taxon>Dinophyceae</taxon>
        <taxon>Prorocentrales</taxon>
        <taxon>Prorocentraceae</taxon>
        <taxon>Prorocentrum</taxon>
    </lineage>
</organism>
<dbReference type="InterPro" id="IPR017395">
    <property type="entry name" value="Chlorophyllase-like"/>
</dbReference>
<protein>
    <recommendedName>
        <fullName evidence="3">Chlorophyllase</fullName>
    </recommendedName>
</protein>
<evidence type="ECO:0000313" key="1">
    <source>
        <dbReference type="EMBL" id="CAK0850099.1"/>
    </source>
</evidence>
<dbReference type="SUPFAM" id="SSF53474">
    <property type="entry name" value="alpha/beta-Hydrolases"/>
    <property type="match status" value="1"/>
</dbReference>
<dbReference type="Proteomes" id="UP001189429">
    <property type="component" value="Unassembled WGS sequence"/>
</dbReference>
<proteinExistence type="predicted"/>
<keyword evidence="2" id="KW-1185">Reference proteome</keyword>
<feature type="non-terminal residue" evidence="1">
    <location>
        <position position="1"/>
    </location>
</feature>
<dbReference type="PANTHER" id="PTHR33428:SF14">
    <property type="entry name" value="CARBOXYLESTERASE TYPE B DOMAIN-CONTAINING PROTEIN"/>
    <property type="match status" value="1"/>
</dbReference>
<name>A0ABN9TV10_9DINO</name>
<dbReference type="Gene3D" id="3.40.50.1820">
    <property type="entry name" value="alpha/beta hydrolase"/>
    <property type="match status" value="1"/>
</dbReference>
<reference evidence="1" key="1">
    <citation type="submission" date="2023-10" db="EMBL/GenBank/DDBJ databases">
        <authorList>
            <person name="Chen Y."/>
            <person name="Shah S."/>
            <person name="Dougan E. K."/>
            <person name="Thang M."/>
            <person name="Chan C."/>
        </authorList>
    </citation>
    <scope>NUCLEOTIDE SEQUENCE [LARGE SCALE GENOMIC DNA]</scope>
</reference>
<dbReference type="PANTHER" id="PTHR33428">
    <property type="entry name" value="CHLOROPHYLLASE-2, CHLOROPLASTIC"/>
    <property type="match status" value="1"/>
</dbReference>
<evidence type="ECO:0000313" key="2">
    <source>
        <dbReference type="Proteomes" id="UP001189429"/>
    </source>
</evidence>
<dbReference type="Pfam" id="PF07224">
    <property type="entry name" value="Chlorophyllase"/>
    <property type="match status" value="1"/>
</dbReference>
<evidence type="ECO:0008006" key="3">
    <source>
        <dbReference type="Google" id="ProtNLM"/>
    </source>
</evidence>
<dbReference type="EMBL" id="CAUYUJ010015120">
    <property type="protein sequence ID" value="CAK0850099.1"/>
    <property type="molecule type" value="Genomic_DNA"/>
</dbReference>
<dbReference type="InterPro" id="IPR029058">
    <property type="entry name" value="AB_hydrolase_fold"/>
</dbReference>